<protein>
    <recommendedName>
        <fullName evidence="6 16">NAD(P) transhydrogenase subunit beta</fullName>
        <ecNumber evidence="5 16">7.1.1.1</ecNumber>
    </recommendedName>
    <alternativeName>
        <fullName evidence="16">Nicotinamide nucleotide transhydrogenase subunit beta</fullName>
    </alternativeName>
</protein>
<organism evidence="19 20">
    <name type="scientific">Salinisphaera orenii YIM 95161</name>
    <dbReference type="NCBI Taxonomy" id="1051139"/>
    <lineage>
        <taxon>Bacteria</taxon>
        <taxon>Pseudomonadati</taxon>
        <taxon>Pseudomonadota</taxon>
        <taxon>Gammaproteobacteria</taxon>
        <taxon>Salinisphaerales</taxon>
        <taxon>Salinisphaeraceae</taxon>
        <taxon>Salinisphaera</taxon>
    </lineage>
</organism>
<feature type="transmembrane region" description="Helical" evidence="17">
    <location>
        <begin position="35"/>
        <end position="54"/>
    </location>
</feature>
<evidence type="ECO:0000256" key="13">
    <source>
        <dbReference type="ARBA" id="ARBA00023027"/>
    </source>
</evidence>
<gene>
    <name evidence="19" type="ORF">SAHL_11905</name>
</gene>
<feature type="transmembrane region" description="Helical" evidence="17">
    <location>
        <begin position="242"/>
        <end position="260"/>
    </location>
</feature>
<keyword evidence="13 16" id="KW-0520">NAD</keyword>
<keyword evidence="14 16" id="KW-0472">Membrane</keyword>
<dbReference type="Pfam" id="PF02233">
    <property type="entry name" value="PNTB"/>
    <property type="match status" value="1"/>
</dbReference>
<keyword evidence="11 16" id="KW-1278">Translocase</keyword>
<evidence type="ECO:0000259" key="18">
    <source>
        <dbReference type="Pfam" id="PF02233"/>
    </source>
</evidence>
<dbReference type="InterPro" id="IPR012136">
    <property type="entry name" value="NADH_DH_b"/>
</dbReference>
<keyword evidence="7 16" id="KW-1003">Cell membrane</keyword>
<keyword evidence="9 17" id="KW-0812">Transmembrane</keyword>
<comment type="caution">
    <text evidence="19">The sequence shown here is derived from an EMBL/GenBank/DDBJ whole genome shotgun (WGS) entry which is preliminary data.</text>
</comment>
<dbReference type="RefSeq" id="WP_123591628.1">
    <property type="nucleotide sequence ID" value="NZ_AYKF01000096.1"/>
</dbReference>
<dbReference type="PIRSF" id="PIRSF000204">
    <property type="entry name" value="PNTB"/>
    <property type="match status" value="1"/>
</dbReference>
<feature type="transmembrane region" description="Helical" evidence="17">
    <location>
        <begin position="164"/>
        <end position="182"/>
    </location>
</feature>
<evidence type="ECO:0000256" key="12">
    <source>
        <dbReference type="ARBA" id="ARBA00022989"/>
    </source>
</evidence>
<feature type="transmembrane region" description="Helical" evidence="17">
    <location>
        <begin position="93"/>
        <end position="110"/>
    </location>
</feature>
<evidence type="ECO:0000256" key="14">
    <source>
        <dbReference type="ARBA" id="ARBA00023136"/>
    </source>
</evidence>
<evidence type="ECO:0000256" key="9">
    <source>
        <dbReference type="ARBA" id="ARBA00022692"/>
    </source>
</evidence>
<evidence type="ECO:0000313" key="20">
    <source>
        <dbReference type="Proteomes" id="UP000285123"/>
    </source>
</evidence>
<evidence type="ECO:0000256" key="11">
    <source>
        <dbReference type="ARBA" id="ARBA00022967"/>
    </source>
</evidence>
<feature type="domain" description="NADP transhydrogenase beta-like" evidence="18">
    <location>
        <begin position="9"/>
        <end position="459"/>
    </location>
</feature>
<evidence type="ECO:0000256" key="17">
    <source>
        <dbReference type="SAM" id="Phobius"/>
    </source>
</evidence>
<evidence type="ECO:0000256" key="3">
    <source>
        <dbReference type="ARBA" id="ARBA00007919"/>
    </source>
</evidence>
<dbReference type="AlphaFoldDB" id="A0A423PN11"/>
<evidence type="ECO:0000256" key="10">
    <source>
        <dbReference type="ARBA" id="ARBA00022857"/>
    </source>
</evidence>
<evidence type="ECO:0000313" key="19">
    <source>
        <dbReference type="EMBL" id="ROO26996.1"/>
    </source>
</evidence>
<dbReference type="InterPro" id="IPR029035">
    <property type="entry name" value="DHS-like_NAD/FAD-binding_dom"/>
</dbReference>
<evidence type="ECO:0000256" key="4">
    <source>
        <dbReference type="ARBA" id="ARBA00011870"/>
    </source>
</evidence>
<evidence type="ECO:0000256" key="16">
    <source>
        <dbReference type="PIRNR" id="PIRNR000204"/>
    </source>
</evidence>
<comment type="catalytic activity">
    <reaction evidence="15 16">
        <text>NAD(+) + NADPH + H(+)(in) = NADH + NADP(+) + H(+)(out)</text>
        <dbReference type="Rhea" id="RHEA:47992"/>
        <dbReference type="ChEBI" id="CHEBI:15378"/>
        <dbReference type="ChEBI" id="CHEBI:57540"/>
        <dbReference type="ChEBI" id="CHEBI:57783"/>
        <dbReference type="ChEBI" id="CHEBI:57945"/>
        <dbReference type="ChEBI" id="CHEBI:58349"/>
        <dbReference type="EC" id="7.1.1.1"/>
    </reaction>
</comment>
<accession>A0A423PN11</accession>
<feature type="transmembrane region" description="Helical" evidence="17">
    <location>
        <begin position="60"/>
        <end position="81"/>
    </location>
</feature>
<comment type="subcellular location">
    <subcellularLocation>
        <location evidence="2">Cell inner membrane</location>
        <topology evidence="2">Multi-pass membrane protein</topology>
    </subcellularLocation>
</comment>
<evidence type="ECO:0000256" key="7">
    <source>
        <dbReference type="ARBA" id="ARBA00022475"/>
    </source>
</evidence>
<dbReference type="PANTHER" id="PTHR44758:SF1">
    <property type="entry name" value="NAD(P) TRANSHYDROGENASE SUBUNIT BETA"/>
    <property type="match status" value="1"/>
</dbReference>
<evidence type="ECO:0000256" key="15">
    <source>
        <dbReference type="ARBA" id="ARBA00048202"/>
    </source>
</evidence>
<evidence type="ECO:0000256" key="2">
    <source>
        <dbReference type="ARBA" id="ARBA00004429"/>
    </source>
</evidence>
<dbReference type="EC" id="7.1.1.1" evidence="5 16"/>
<reference evidence="19 20" key="1">
    <citation type="submission" date="2013-10" db="EMBL/GenBank/DDBJ databases">
        <title>Salinisphaera halophila YIM 95161 Genome Sequencing.</title>
        <authorList>
            <person name="Lai Q."/>
            <person name="Li C."/>
            <person name="Shao Z."/>
        </authorList>
    </citation>
    <scope>NUCLEOTIDE SEQUENCE [LARGE SCALE GENOMIC DNA]</scope>
    <source>
        <strain evidence="19 20">YIM 95161</strain>
    </source>
</reference>
<keyword evidence="12 17" id="KW-1133">Transmembrane helix</keyword>
<dbReference type="GO" id="GO:0005886">
    <property type="term" value="C:plasma membrane"/>
    <property type="evidence" value="ECO:0007669"/>
    <property type="project" value="UniProtKB-SubCell"/>
</dbReference>
<dbReference type="InterPro" id="IPR034300">
    <property type="entry name" value="PNTB-like"/>
</dbReference>
<name>A0A423PN11_9GAMM</name>
<keyword evidence="8 16" id="KW-0997">Cell inner membrane</keyword>
<keyword evidence="10 16" id="KW-0521">NADP</keyword>
<dbReference type="Gene3D" id="3.40.50.1220">
    <property type="entry name" value="TPP-binding domain"/>
    <property type="match status" value="1"/>
</dbReference>
<dbReference type="OrthoDB" id="9763786at2"/>
<evidence type="ECO:0000256" key="1">
    <source>
        <dbReference type="ARBA" id="ARBA00003943"/>
    </source>
</evidence>
<dbReference type="PANTHER" id="PTHR44758">
    <property type="entry name" value="NAD(P) TRANSHYDROGENASE SUBUNIT BETA"/>
    <property type="match status" value="1"/>
</dbReference>
<dbReference type="GO" id="GO:0050661">
    <property type="term" value="F:NADP binding"/>
    <property type="evidence" value="ECO:0007669"/>
    <property type="project" value="InterPro"/>
</dbReference>
<dbReference type="SUPFAM" id="SSF52467">
    <property type="entry name" value="DHS-like NAD/FAD-binding domain"/>
    <property type="match status" value="1"/>
</dbReference>
<feature type="transmembrane region" description="Helical" evidence="17">
    <location>
        <begin position="218"/>
        <end position="236"/>
    </location>
</feature>
<feature type="transmembrane region" description="Helical" evidence="17">
    <location>
        <begin position="188"/>
        <end position="206"/>
    </location>
</feature>
<proteinExistence type="inferred from homology"/>
<evidence type="ECO:0000256" key="5">
    <source>
        <dbReference type="ARBA" id="ARBA00012943"/>
    </source>
</evidence>
<sequence length="465" mass="48771">MSFWEFTVDASYFIAAVLFIVGLKRMGSPRTAKSGIKWAGIGMVLATVVTLWHPAMEAGFFRYVLMLLAIGIGGAGAWYTGKKVEMTAMPQMVALYNGMGGGAAAAIALVEMYSGSAFHHGATVLTLAVVGALIGGVSFSGSLIAWAKLEGKMNKTIRLPGQQMINGGVALLTVILGIWIIASSGSAPVLVTIFFLLSLAFGVLLTNPIGGADMPVVISMYNAFTGLAVAFEGFVLGNAAMIIAGTVVGAAGTLLTLLMANGMNRSISNVLFAGFGVDDGAEAEGPEGEMKSVEAFDAAASFAYSDSLIIVPGYGLAVAQAQHKLWEFVQMLQKEHDVDVKFAIHPVAGRMPGHMNVLLAEAGVPYDLIFDLEEINAEFPNADAALVIGANDVVNPAARTDESSPIYGMPILDVDKARECYVVKRGKGTGFSGVQNALFFGDNTRMVFGDAKQVCTDLANGLKQI</sequence>
<comment type="function">
    <text evidence="1 16">The transhydrogenation between NADH and NADP is coupled to respiration and ATP hydrolysis and functions as a proton pump across the membrane.</text>
</comment>
<dbReference type="Proteomes" id="UP000285123">
    <property type="component" value="Unassembled WGS sequence"/>
</dbReference>
<evidence type="ECO:0000256" key="8">
    <source>
        <dbReference type="ARBA" id="ARBA00022519"/>
    </source>
</evidence>
<evidence type="ECO:0000256" key="6">
    <source>
        <dbReference type="ARBA" id="ARBA00014581"/>
    </source>
</evidence>
<comment type="subunit">
    <text evidence="4">Heterodimer of an alpha and a beta chain.</text>
</comment>
<dbReference type="EMBL" id="AYKF01000096">
    <property type="protein sequence ID" value="ROO26996.1"/>
    <property type="molecule type" value="Genomic_DNA"/>
</dbReference>
<comment type="similarity">
    <text evidence="3 16">Belongs to the PNT beta subunit family.</text>
</comment>
<feature type="transmembrane region" description="Helical" evidence="17">
    <location>
        <begin position="6"/>
        <end position="23"/>
    </location>
</feature>
<feature type="transmembrane region" description="Helical" evidence="17">
    <location>
        <begin position="122"/>
        <end position="144"/>
    </location>
</feature>
<dbReference type="GO" id="GO:0008750">
    <property type="term" value="F:proton-translocating NAD(P)+ transhydrogenase activity"/>
    <property type="evidence" value="ECO:0007669"/>
    <property type="project" value="UniProtKB-EC"/>
</dbReference>